<dbReference type="GO" id="GO:0006233">
    <property type="term" value="P:dTDP biosynthetic process"/>
    <property type="evidence" value="ECO:0007669"/>
    <property type="project" value="InterPro"/>
</dbReference>
<dbReference type="PANTHER" id="PTHR10344">
    <property type="entry name" value="THYMIDYLATE KINASE"/>
    <property type="match status" value="1"/>
</dbReference>
<dbReference type="EMBL" id="MFZM01000030">
    <property type="protein sequence ID" value="OGK22944.1"/>
    <property type="molecule type" value="Genomic_DNA"/>
</dbReference>
<dbReference type="InterPro" id="IPR018094">
    <property type="entry name" value="Thymidylate_kinase"/>
</dbReference>
<dbReference type="Pfam" id="PF02223">
    <property type="entry name" value="Thymidylate_kin"/>
    <property type="match status" value="1"/>
</dbReference>
<dbReference type="SUPFAM" id="SSF52540">
    <property type="entry name" value="P-loop containing nucleoside triphosphate hydrolases"/>
    <property type="match status" value="1"/>
</dbReference>
<accession>A0A1F7GW00</accession>
<comment type="caution">
    <text evidence="10">The sequence shown here is derived from an EMBL/GenBank/DDBJ whole genome shotgun (WGS) entry which is preliminary data.</text>
</comment>
<dbReference type="GO" id="GO:0005829">
    <property type="term" value="C:cytosol"/>
    <property type="evidence" value="ECO:0007669"/>
    <property type="project" value="TreeGrafter"/>
</dbReference>
<comment type="caution">
    <text evidence="8">Lacks conserved residue(s) required for the propagation of feature annotation.</text>
</comment>
<dbReference type="GO" id="GO:0004798">
    <property type="term" value="F:dTMP kinase activity"/>
    <property type="evidence" value="ECO:0007669"/>
    <property type="project" value="UniProtKB-UniRule"/>
</dbReference>
<evidence type="ECO:0000313" key="11">
    <source>
        <dbReference type="Proteomes" id="UP000177159"/>
    </source>
</evidence>
<dbReference type="GO" id="GO:0005524">
    <property type="term" value="F:ATP binding"/>
    <property type="evidence" value="ECO:0007669"/>
    <property type="project" value="UniProtKB-UniRule"/>
</dbReference>
<dbReference type="PROSITE" id="PS01331">
    <property type="entry name" value="THYMIDYLATE_KINASE"/>
    <property type="match status" value="1"/>
</dbReference>
<keyword evidence="2 8" id="KW-0808">Transferase</keyword>
<comment type="function">
    <text evidence="8">Phosphorylation of dTMP to form dTDP in both de novo and salvage pathways of dTTP synthesis.</text>
</comment>
<dbReference type="Gene3D" id="3.40.50.300">
    <property type="entry name" value="P-loop containing nucleotide triphosphate hydrolases"/>
    <property type="match status" value="1"/>
</dbReference>
<feature type="domain" description="Thymidylate kinase-like" evidence="9">
    <location>
        <begin position="7"/>
        <end position="154"/>
    </location>
</feature>
<evidence type="ECO:0000256" key="6">
    <source>
        <dbReference type="ARBA" id="ARBA00022840"/>
    </source>
</evidence>
<dbReference type="HAMAP" id="MF_00165">
    <property type="entry name" value="Thymidylate_kinase"/>
    <property type="match status" value="1"/>
</dbReference>
<evidence type="ECO:0000256" key="4">
    <source>
        <dbReference type="ARBA" id="ARBA00022741"/>
    </source>
</evidence>
<keyword evidence="5 8" id="KW-0418">Kinase</keyword>
<dbReference type="EC" id="2.7.4.9" evidence="8"/>
<evidence type="ECO:0000259" key="9">
    <source>
        <dbReference type="Pfam" id="PF02223"/>
    </source>
</evidence>
<dbReference type="InterPro" id="IPR027417">
    <property type="entry name" value="P-loop_NTPase"/>
</dbReference>
<evidence type="ECO:0000256" key="5">
    <source>
        <dbReference type="ARBA" id="ARBA00022777"/>
    </source>
</evidence>
<comment type="catalytic activity">
    <reaction evidence="7 8">
        <text>dTMP + ATP = dTDP + ADP</text>
        <dbReference type="Rhea" id="RHEA:13517"/>
        <dbReference type="ChEBI" id="CHEBI:30616"/>
        <dbReference type="ChEBI" id="CHEBI:58369"/>
        <dbReference type="ChEBI" id="CHEBI:63528"/>
        <dbReference type="ChEBI" id="CHEBI:456216"/>
        <dbReference type="EC" id="2.7.4.9"/>
    </reaction>
</comment>
<evidence type="ECO:0000256" key="7">
    <source>
        <dbReference type="ARBA" id="ARBA00048743"/>
    </source>
</evidence>
<gene>
    <name evidence="8" type="primary">tmk</name>
    <name evidence="10" type="ORF">A3C24_03745</name>
</gene>
<keyword evidence="6 8" id="KW-0067">ATP-binding</keyword>
<dbReference type="Proteomes" id="UP000177159">
    <property type="component" value="Unassembled WGS sequence"/>
</dbReference>
<evidence type="ECO:0000256" key="2">
    <source>
        <dbReference type="ARBA" id="ARBA00022679"/>
    </source>
</evidence>
<sequence>MGYLITLEGGEYTGKTSLLPSLAKILQDAGHQVKTSREPGGSPQAEEFRSFIFQQLRQGISAEEQVVLFNKARKMHINDVIRPYLGDSKEKNTILLVDRYLDSTRVYQGFEGGVQLEKIKEFENKYVNGFYPDLTLILFIPEERFTEIHHFRKQYTNFKQTHDRDIIPFDQSDISTQLQRQRYHLQLPELAKRFNEQRAFGTIDSSQDPIRIIEDSLRKISQFIPIISLDSCLEIMKKLDDQQYWADIKAIYIQQQDSTI</sequence>
<keyword evidence="4 8" id="KW-0547">Nucleotide-binding</keyword>
<reference evidence="10 11" key="1">
    <citation type="journal article" date="2016" name="Nat. Commun.">
        <title>Thousands of microbial genomes shed light on interconnected biogeochemical processes in an aquifer system.</title>
        <authorList>
            <person name="Anantharaman K."/>
            <person name="Brown C.T."/>
            <person name="Hug L.A."/>
            <person name="Sharon I."/>
            <person name="Castelle C.J."/>
            <person name="Probst A.J."/>
            <person name="Thomas B.C."/>
            <person name="Singh A."/>
            <person name="Wilkins M.J."/>
            <person name="Karaoz U."/>
            <person name="Brodie E.L."/>
            <person name="Williams K.H."/>
            <person name="Hubbard S.S."/>
            <person name="Banfield J.F."/>
        </authorList>
    </citation>
    <scope>NUCLEOTIDE SEQUENCE [LARGE SCALE GENOMIC DNA]</scope>
</reference>
<dbReference type="GO" id="GO:0006227">
    <property type="term" value="P:dUDP biosynthetic process"/>
    <property type="evidence" value="ECO:0007669"/>
    <property type="project" value="TreeGrafter"/>
</dbReference>
<dbReference type="InterPro" id="IPR039430">
    <property type="entry name" value="Thymidylate_kin-like_dom"/>
</dbReference>
<evidence type="ECO:0000256" key="8">
    <source>
        <dbReference type="HAMAP-Rule" id="MF_00165"/>
    </source>
</evidence>
<dbReference type="NCBIfam" id="TIGR00041">
    <property type="entry name" value="DTMP_kinase"/>
    <property type="match status" value="1"/>
</dbReference>
<evidence type="ECO:0000313" key="10">
    <source>
        <dbReference type="EMBL" id="OGK22944.1"/>
    </source>
</evidence>
<dbReference type="PANTHER" id="PTHR10344:SF4">
    <property type="entry name" value="UMP-CMP KINASE 2, MITOCHONDRIAL"/>
    <property type="match status" value="1"/>
</dbReference>
<dbReference type="AlphaFoldDB" id="A0A1F7GW00"/>
<proteinExistence type="inferred from homology"/>
<comment type="similarity">
    <text evidence="1 8">Belongs to the thymidylate kinase family.</text>
</comment>
<dbReference type="CDD" id="cd01672">
    <property type="entry name" value="TMPK"/>
    <property type="match status" value="1"/>
</dbReference>
<dbReference type="GO" id="GO:0006235">
    <property type="term" value="P:dTTP biosynthetic process"/>
    <property type="evidence" value="ECO:0007669"/>
    <property type="project" value="UniProtKB-UniRule"/>
</dbReference>
<organism evidence="10 11">
    <name type="scientific">Candidatus Roizmanbacteria bacterium RIFCSPHIGHO2_02_FULL_37_24</name>
    <dbReference type="NCBI Taxonomy" id="1802037"/>
    <lineage>
        <taxon>Bacteria</taxon>
        <taxon>Candidatus Roizmaniibacteriota</taxon>
    </lineage>
</organism>
<dbReference type="InterPro" id="IPR018095">
    <property type="entry name" value="Thymidylate_kin_CS"/>
</dbReference>
<evidence type="ECO:0000256" key="3">
    <source>
        <dbReference type="ARBA" id="ARBA00022727"/>
    </source>
</evidence>
<protein>
    <recommendedName>
        <fullName evidence="8">Thymidylate kinase</fullName>
        <ecNumber evidence="8">2.7.4.9</ecNumber>
    </recommendedName>
    <alternativeName>
        <fullName evidence="8">dTMP kinase</fullName>
    </alternativeName>
</protein>
<name>A0A1F7GW00_9BACT</name>
<evidence type="ECO:0000256" key="1">
    <source>
        <dbReference type="ARBA" id="ARBA00009776"/>
    </source>
</evidence>
<keyword evidence="3 8" id="KW-0545">Nucleotide biosynthesis</keyword>